<proteinExistence type="predicted"/>
<dbReference type="AlphaFoldDB" id="A0A4S8LBZ7"/>
<accession>A0A4S8LBZ7</accession>
<evidence type="ECO:0000256" key="1">
    <source>
        <dbReference type="SAM" id="MobiDB-lite"/>
    </source>
</evidence>
<gene>
    <name evidence="2" type="ORF">K435DRAFT_868606</name>
</gene>
<sequence length="246" mass="27874">MVHQHVQPQCGRFKWKKVDPNHIPSASQINFRFYLIVSGPNAGIYCDWGFLHQTIDLSKNSFKGFNDKGSVLTHWRWYCLHYHRHEHDSDYDHFVFPFFSPIHPSSNLDQSNTSTSPLSRVNSATPTLPTPAKAAKGSASPTKVSTSKSRSKRQPIDSFTLMGTTTAHRDDHDPSSLLLSKEKEKVHSFRHWIVYGHSFGLITTDQGKAKQEYICLVAQGYESPAMFGTDDIDVAMRFYKTGAINL</sequence>
<dbReference type="Proteomes" id="UP000297245">
    <property type="component" value="Unassembled WGS sequence"/>
</dbReference>
<feature type="compositionally biased region" description="Polar residues" evidence="1">
    <location>
        <begin position="109"/>
        <end position="123"/>
    </location>
</feature>
<keyword evidence="3" id="KW-1185">Reference proteome</keyword>
<feature type="compositionally biased region" description="Low complexity" evidence="1">
    <location>
        <begin position="124"/>
        <end position="148"/>
    </location>
</feature>
<protein>
    <submittedName>
        <fullName evidence="2">Uncharacterized protein</fullName>
    </submittedName>
</protein>
<evidence type="ECO:0000313" key="2">
    <source>
        <dbReference type="EMBL" id="THU86103.1"/>
    </source>
</evidence>
<reference evidence="2 3" key="1">
    <citation type="journal article" date="2019" name="Nat. Ecol. Evol.">
        <title>Megaphylogeny resolves global patterns of mushroom evolution.</title>
        <authorList>
            <person name="Varga T."/>
            <person name="Krizsan K."/>
            <person name="Foldi C."/>
            <person name="Dima B."/>
            <person name="Sanchez-Garcia M."/>
            <person name="Sanchez-Ramirez S."/>
            <person name="Szollosi G.J."/>
            <person name="Szarkandi J.G."/>
            <person name="Papp V."/>
            <person name="Albert L."/>
            <person name="Andreopoulos W."/>
            <person name="Angelini C."/>
            <person name="Antonin V."/>
            <person name="Barry K.W."/>
            <person name="Bougher N.L."/>
            <person name="Buchanan P."/>
            <person name="Buyck B."/>
            <person name="Bense V."/>
            <person name="Catcheside P."/>
            <person name="Chovatia M."/>
            <person name="Cooper J."/>
            <person name="Damon W."/>
            <person name="Desjardin D."/>
            <person name="Finy P."/>
            <person name="Geml J."/>
            <person name="Haridas S."/>
            <person name="Hughes K."/>
            <person name="Justo A."/>
            <person name="Karasinski D."/>
            <person name="Kautmanova I."/>
            <person name="Kiss B."/>
            <person name="Kocsube S."/>
            <person name="Kotiranta H."/>
            <person name="LaButti K.M."/>
            <person name="Lechner B.E."/>
            <person name="Liimatainen K."/>
            <person name="Lipzen A."/>
            <person name="Lukacs Z."/>
            <person name="Mihaltcheva S."/>
            <person name="Morgado L.N."/>
            <person name="Niskanen T."/>
            <person name="Noordeloos M.E."/>
            <person name="Ohm R.A."/>
            <person name="Ortiz-Santana B."/>
            <person name="Ovrebo C."/>
            <person name="Racz N."/>
            <person name="Riley R."/>
            <person name="Savchenko A."/>
            <person name="Shiryaev A."/>
            <person name="Soop K."/>
            <person name="Spirin V."/>
            <person name="Szebenyi C."/>
            <person name="Tomsovsky M."/>
            <person name="Tulloss R.E."/>
            <person name="Uehling J."/>
            <person name="Grigoriev I.V."/>
            <person name="Vagvolgyi C."/>
            <person name="Papp T."/>
            <person name="Martin F.M."/>
            <person name="Miettinen O."/>
            <person name="Hibbett D.S."/>
            <person name="Nagy L.G."/>
        </authorList>
    </citation>
    <scope>NUCLEOTIDE SEQUENCE [LARGE SCALE GENOMIC DNA]</scope>
    <source>
        <strain evidence="2 3">CBS 962.96</strain>
    </source>
</reference>
<organism evidence="2 3">
    <name type="scientific">Dendrothele bispora (strain CBS 962.96)</name>
    <dbReference type="NCBI Taxonomy" id="1314807"/>
    <lineage>
        <taxon>Eukaryota</taxon>
        <taxon>Fungi</taxon>
        <taxon>Dikarya</taxon>
        <taxon>Basidiomycota</taxon>
        <taxon>Agaricomycotina</taxon>
        <taxon>Agaricomycetes</taxon>
        <taxon>Agaricomycetidae</taxon>
        <taxon>Agaricales</taxon>
        <taxon>Agaricales incertae sedis</taxon>
        <taxon>Dendrothele</taxon>
    </lineage>
</organism>
<name>A0A4S8LBZ7_DENBC</name>
<evidence type="ECO:0000313" key="3">
    <source>
        <dbReference type="Proteomes" id="UP000297245"/>
    </source>
</evidence>
<feature type="region of interest" description="Disordered" evidence="1">
    <location>
        <begin position="109"/>
        <end position="175"/>
    </location>
</feature>
<dbReference type="EMBL" id="ML179512">
    <property type="protein sequence ID" value="THU86103.1"/>
    <property type="molecule type" value="Genomic_DNA"/>
</dbReference>